<dbReference type="EMBL" id="SAYW01000007">
    <property type="protein sequence ID" value="RWU04422.1"/>
    <property type="molecule type" value="Genomic_DNA"/>
</dbReference>
<protein>
    <submittedName>
        <fullName evidence="1">Uncharacterized protein</fullName>
    </submittedName>
</protein>
<proteinExistence type="predicted"/>
<gene>
    <name evidence="1" type="ORF">DPV69_19085</name>
</gene>
<evidence type="ECO:0000313" key="1">
    <source>
        <dbReference type="EMBL" id="RWU04422.1"/>
    </source>
</evidence>
<accession>A0A3S3R4F3</accession>
<evidence type="ECO:0000313" key="2">
    <source>
        <dbReference type="Proteomes" id="UP000284120"/>
    </source>
</evidence>
<reference evidence="1 2" key="1">
    <citation type="submission" date="2018-06" db="EMBL/GenBank/DDBJ databases">
        <title>Pedobacter endophyticus sp. nov., an endophytic bacterium isolated from a leaf of Triticum aestivum.</title>
        <authorList>
            <person name="Zhang L."/>
        </authorList>
    </citation>
    <scope>NUCLEOTIDE SEQUENCE [LARGE SCALE GENOMIC DNA]</scope>
    <source>
        <strain evidence="1 2">CM134L-2</strain>
    </source>
</reference>
<dbReference type="OrthoDB" id="799469at2"/>
<dbReference type="AlphaFoldDB" id="A0A3S3R4F3"/>
<sequence length="61" mass="7175">MRMTKTFTPTSLKDLSTLSTLEQENNPDQKLYEAIKPKLDELYREPSEETIAKILKYAKKR</sequence>
<dbReference type="RefSeq" id="WP_128353404.1">
    <property type="nucleotide sequence ID" value="NZ_QMHN01000007.1"/>
</dbReference>
<name>A0A3S3R4F3_9SPHI</name>
<dbReference type="Proteomes" id="UP000284120">
    <property type="component" value="Unassembled WGS sequence"/>
</dbReference>
<keyword evidence="2" id="KW-1185">Reference proteome</keyword>
<organism evidence="1 2">
    <name type="scientific">Pedobacter chitinilyticus</name>
    <dbReference type="NCBI Taxonomy" id="2233776"/>
    <lineage>
        <taxon>Bacteria</taxon>
        <taxon>Pseudomonadati</taxon>
        <taxon>Bacteroidota</taxon>
        <taxon>Sphingobacteriia</taxon>
        <taxon>Sphingobacteriales</taxon>
        <taxon>Sphingobacteriaceae</taxon>
        <taxon>Pedobacter</taxon>
    </lineage>
</organism>
<comment type="caution">
    <text evidence="1">The sequence shown here is derived from an EMBL/GenBank/DDBJ whole genome shotgun (WGS) entry which is preliminary data.</text>
</comment>